<dbReference type="RefSeq" id="WP_018393801.1">
    <property type="nucleotide sequence ID" value="NZ_LQWZ01000023.1"/>
</dbReference>
<evidence type="ECO:0000256" key="2">
    <source>
        <dbReference type="ARBA" id="ARBA00022490"/>
    </source>
</evidence>
<feature type="binding site" evidence="11">
    <location>
        <position position="184"/>
    </location>
    <ligand>
        <name>FMN</name>
        <dbReference type="ChEBI" id="CHEBI:58210"/>
    </ligand>
</feature>
<comment type="cofactor">
    <cofactor evidence="1 11">
        <name>FMN</name>
        <dbReference type="ChEBI" id="CHEBI:58210"/>
    </cofactor>
</comment>
<dbReference type="PANTHER" id="PTHR43665:SF1">
    <property type="entry name" value="ISOPENTENYL-DIPHOSPHATE DELTA-ISOMERASE"/>
    <property type="match status" value="1"/>
</dbReference>
<dbReference type="GO" id="GO:0008299">
    <property type="term" value="P:isoprenoid biosynthetic process"/>
    <property type="evidence" value="ECO:0007669"/>
    <property type="project" value="UniProtKB-UniRule"/>
</dbReference>
<dbReference type="GO" id="GO:0016491">
    <property type="term" value="F:oxidoreductase activity"/>
    <property type="evidence" value="ECO:0007669"/>
    <property type="project" value="InterPro"/>
</dbReference>
<evidence type="ECO:0000256" key="7">
    <source>
        <dbReference type="ARBA" id="ARBA00022857"/>
    </source>
</evidence>
<feature type="binding site" evidence="11">
    <location>
        <begin position="62"/>
        <end position="64"/>
    </location>
    <ligand>
        <name>FMN</name>
        <dbReference type="ChEBI" id="CHEBI:58210"/>
    </ligand>
</feature>
<evidence type="ECO:0000256" key="4">
    <source>
        <dbReference type="ARBA" id="ARBA00022643"/>
    </source>
</evidence>
<name>A0A177KRZ0_9BACI</name>
<keyword evidence="3 11" id="KW-0285">Flavoprotein</keyword>
<evidence type="ECO:0000313" key="14">
    <source>
        <dbReference type="Proteomes" id="UP000077271"/>
    </source>
</evidence>
<evidence type="ECO:0000256" key="6">
    <source>
        <dbReference type="ARBA" id="ARBA00022842"/>
    </source>
</evidence>
<keyword evidence="7 11" id="KW-0521">NADP</keyword>
<dbReference type="GO" id="GO:0010181">
    <property type="term" value="F:FMN binding"/>
    <property type="evidence" value="ECO:0007669"/>
    <property type="project" value="UniProtKB-UniRule"/>
</dbReference>
<dbReference type="PANTHER" id="PTHR43665">
    <property type="entry name" value="ISOPENTENYL-DIPHOSPHATE DELTA-ISOMERASE"/>
    <property type="match status" value="1"/>
</dbReference>
<dbReference type="GO" id="GO:0000287">
    <property type="term" value="F:magnesium ion binding"/>
    <property type="evidence" value="ECO:0007669"/>
    <property type="project" value="UniProtKB-UniRule"/>
</dbReference>
<protein>
    <recommendedName>
        <fullName evidence="11">Isopentenyl-diphosphate delta-isomerase</fullName>
        <shortName evidence="11">IPP isomerase</shortName>
        <ecNumber evidence="11">5.3.3.2</ecNumber>
    </recommendedName>
    <alternativeName>
        <fullName evidence="11">Isopentenyl diphosphate:dimethylallyl diphosphate isomerase</fullName>
    </alternativeName>
    <alternativeName>
        <fullName evidence="11">Isopentenyl pyrophosphate isomerase</fullName>
    </alternativeName>
    <alternativeName>
        <fullName evidence="11">Type 2 isopentenyl diphosphate isomerase</fullName>
        <shortName evidence="11">IDI-2</shortName>
    </alternativeName>
</protein>
<dbReference type="EC" id="5.3.3.2" evidence="11"/>
<dbReference type="EMBL" id="LQWZ01000023">
    <property type="protein sequence ID" value="OAH55907.1"/>
    <property type="molecule type" value="Genomic_DNA"/>
</dbReference>
<dbReference type="Gene3D" id="3.20.20.70">
    <property type="entry name" value="Aldolase class I"/>
    <property type="match status" value="1"/>
</dbReference>
<feature type="binding site" evidence="11">
    <location>
        <position position="122"/>
    </location>
    <ligand>
        <name>FMN</name>
        <dbReference type="ChEBI" id="CHEBI:58210"/>
    </ligand>
</feature>
<evidence type="ECO:0000256" key="10">
    <source>
        <dbReference type="ARBA" id="ARBA00025810"/>
    </source>
</evidence>
<evidence type="ECO:0000256" key="8">
    <source>
        <dbReference type="ARBA" id="ARBA00023229"/>
    </source>
</evidence>
<dbReference type="AlphaFoldDB" id="A0A177KRZ0"/>
<feature type="binding site" evidence="11">
    <location>
        <position position="153"/>
    </location>
    <ligand>
        <name>Mg(2+)</name>
        <dbReference type="ChEBI" id="CHEBI:18420"/>
    </ligand>
</feature>
<proteinExistence type="inferred from homology"/>
<keyword evidence="5 11" id="KW-0479">Metal-binding</keyword>
<dbReference type="SUPFAM" id="SSF51395">
    <property type="entry name" value="FMN-linked oxidoreductases"/>
    <property type="match status" value="1"/>
</dbReference>
<comment type="subcellular location">
    <subcellularLocation>
        <location evidence="11">Cytoplasm</location>
    </subcellularLocation>
</comment>
<organism evidence="13 14">
    <name type="scientific">Domibacillus aminovorans</name>
    <dbReference type="NCBI Taxonomy" id="29332"/>
    <lineage>
        <taxon>Bacteria</taxon>
        <taxon>Bacillati</taxon>
        <taxon>Bacillota</taxon>
        <taxon>Bacilli</taxon>
        <taxon>Bacillales</taxon>
        <taxon>Bacillaceae</taxon>
        <taxon>Domibacillus</taxon>
    </lineage>
</organism>
<comment type="cofactor">
    <cofactor evidence="11">
        <name>NADPH</name>
        <dbReference type="ChEBI" id="CHEBI:57783"/>
    </cofactor>
</comment>
<evidence type="ECO:0000256" key="1">
    <source>
        <dbReference type="ARBA" id="ARBA00001917"/>
    </source>
</evidence>
<feature type="domain" description="FMN-dependent dehydrogenase" evidence="12">
    <location>
        <begin position="252"/>
        <end position="322"/>
    </location>
</feature>
<dbReference type="InterPro" id="IPR000262">
    <property type="entry name" value="FMN-dep_DH"/>
</dbReference>
<dbReference type="GO" id="GO:0004452">
    <property type="term" value="F:isopentenyl-diphosphate delta-isomerase activity"/>
    <property type="evidence" value="ECO:0007669"/>
    <property type="project" value="UniProtKB-UniRule"/>
</dbReference>
<keyword evidence="8 11" id="KW-0414">Isoprene biosynthesis</keyword>
<evidence type="ECO:0000256" key="9">
    <source>
        <dbReference type="ARBA" id="ARBA00023235"/>
    </source>
</evidence>
<comment type="subunit">
    <text evidence="10 11">Homooctamer. Dimer of tetramers.</text>
</comment>
<dbReference type="SMART" id="SM01240">
    <property type="entry name" value="IMPDH"/>
    <property type="match status" value="1"/>
</dbReference>
<sequence>MSRAERKIDHIHYALSTGQSRGTGLDDIQFVHRSIPGSSVNDISLSTEIGGLQWSSPIFVNAMTGGGGTTTADINRQLAETAATCGIPMAVGSQMSALRHPQERDTFTVVRKVNKKGLIFANIGSEATPEEALAVCDMIEADALQIHLNVIQELAMPEGDRNFRGVAERIELISKRVPVPVIVKETGFGIGRETAVLLNELPVAAIDTGGFGGTNFAMIENQRSEKPMSFFNNWGLPTAASIVETVIGAPGKRTIASGGLQTAEDAVKSLALGASAAGMSGFLLNILINDGIDALIEYVEQLKNDMRMMMCALGAKTIADLHHVPLVIHGETHHWLRTRKCEPDRFAVRIPPSFDS</sequence>
<feature type="binding site" evidence="11">
    <location>
        <position position="214"/>
    </location>
    <ligand>
        <name>FMN</name>
        <dbReference type="ChEBI" id="CHEBI:58210"/>
    </ligand>
</feature>
<feature type="binding site" evidence="11">
    <location>
        <begin position="280"/>
        <end position="281"/>
    </location>
    <ligand>
        <name>FMN</name>
        <dbReference type="ChEBI" id="CHEBI:58210"/>
    </ligand>
</feature>
<dbReference type="CDD" id="cd02811">
    <property type="entry name" value="IDI-2_FMN"/>
    <property type="match status" value="1"/>
</dbReference>
<dbReference type="InterPro" id="IPR011179">
    <property type="entry name" value="IPdP_isomerase"/>
</dbReference>
<dbReference type="PIRSF" id="PIRSF003314">
    <property type="entry name" value="IPP_isomerase"/>
    <property type="match status" value="1"/>
</dbReference>
<feature type="binding site" evidence="11">
    <location>
        <position position="152"/>
    </location>
    <ligand>
        <name>substrate</name>
    </ligand>
</feature>
<dbReference type="OrthoDB" id="9795032at2"/>
<dbReference type="GO" id="GO:0005737">
    <property type="term" value="C:cytoplasm"/>
    <property type="evidence" value="ECO:0007669"/>
    <property type="project" value="UniProtKB-SubCell"/>
</dbReference>
<dbReference type="GO" id="GO:0070402">
    <property type="term" value="F:NADPH binding"/>
    <property type="evidence" value="ECO:0007669"/>
    <property type="project" value="UniProtKB-UniRule"/>
</dbReference>
<evidence type="ECO:0000256" key="3">
    <source>
        <dbReference type="ARBA" id="ARBA00022630"/>
    </source>
</evidence>
<feature type="binding site" evidence="11">
    <location>
        <position position="93"/>
    </location>
    <ligand>
        <name>FMN</name>
        <dbReference type="ChEBI" id="CHEBI:58210"/>
    </ligand>
</feature>
<evidence type="ECO:0000313" key="13">
    <source>
        <dbReference type="EMBL" id="OAH55907.1"/>
    </source>
</evidence>
<comment type="caution">
    <text evidence="13">The sequence shown here is derived from an EMBL/GenBank/DDBJ whole genome shotgun (WGS) entry which is preliminary data.</text>
</comment>
<dbReference type="InterPro" id="IPR013785">
    <property type="entry name" value="Aldolase_TIM"/>
</dbReference>
<keyword evidence="4 11" id="KW-0288">FMN</keyword>
<keyword evidence="6 11" id="KW-0460">Magnesium</keyword>
<gene>
    <name evidence="11" type="primary">fni</name>
    <name evidence="13" type="ORF">AWH48_04320</name>
</gene>
<keyword evidence="9 11" id="KW-0413">Isomerase</keyword>
<comment type="caution">
    <text evidence="11">Lacks conserved residue(s) required for the propagation of feature annotation.</text>
</comment>
<keyword evidence="2 11" id="KW-0963">Cytoplasm</keyword>
<dbReference type="Proteomes" id="UP000077271">
    <property type="component" value="Unassembled WGS sequence"/>
</dbReference>
<comment type="catalytic activity">
    <reaction evidence="11">
        <text>isopentenyl diphosphate = dimethylallyl diphosphate</text>
        <dbReference type="Rhea" id="RHEA:23284"/>
        <dbReference type="ChEBI" id="CHEBI:57623"/>
        <dbReference type="ChEBI" id="CHEBI:128769"/>
        <dbReference type="EC" id="5.3.3.2"/>
    </reaction>
</comment>
<reference evidence="13 14" key="1">
    <citation type="submission" date="2016-01" db="EMBL/GenBank/DDBJ databases">
        <title>Investigation of taxonomic status of Bacillus aminovorans.</title>
        <authorList>
            <person name="Verma A."/>
            <person name="Pal Y."/>
            <person name="Krishnamurthi S."/>
        </authorList>
    </citation>
    <scope>NUCLEOTIDE SEQUENCE [LARGE SCALE GENOMIC DNA]</scope>
    <source>
        <strain evidence="13 14">DSM 4337</strain>
    </source>
</reference>
<comment type="function">
    <text evidence="11">Involved in the biosynthesis of isoprenoids. Catalyzes the 1,3-allylic rearrangement of the homoallylic substrate isopentenyl (IPP) to its allylic isomer, dimethylallyl diphosphate (DMAPP).</text>
</comment>
<dbReference type="HAMAP" id="MF_00354">
    <property type="entry name" value="Idi_2"/>
    <property type="match status" value="1"/>
</dbReference>
<evidence type="ECO:0000256" key="11">
    <source>
        <dbReference type="HAMAP-Rule" id="MF_00354"/>
    </source>
</evidence>
<comment type="cofactor">
    <cofactor evidence="11">
        <name>Mg(2+)</name>
        <dbReference type="ChEBI" id="CHEBI:18420"/>
    </cofactor>
</comment>
<evidence type="ECO:0000256" key="5">
    <source>
        <dbReference type="ARBA" id="ARBA00022723"/>
    </source>
</evidence>
<evidence type="ECO:0000259" key="12">
    <source>
        <dbReference type="Pfam" id="PF01070"/>
    </source>
</evidence>
<accession>A0A177KRZ0</accession>
<dbReference type="Pfam" id="PF01070">
    <property type="entry name" value="FMN_dh"/>
    <property type="match status" value="1"/>
</dbReference>
<dbReference type="NCBIfam" id="TIGR02151">
    <property type="entry name" value="IPP_isom_2"/>
    <property type="match status" value="1"/>
</dbReference>
<feature type="binding site" evidence="11">
    <location>
        <begin position="6"/>
        <end position="7"/>
    </location>
    <ligand>
        <name>substrate</name>
    </ligand>
</feature>
<comment type="similarity">
    <text evidence="11">Belongs to the IPP isomerase type 2 family.</text>
</comment>